<comment type="caution">
    <text evidence="1">The sequence shown here is derived from an EMBL/GenBank/DDBJ whole genome shotgun (WGS) entry which is preliminary data.</text>
</comment>
<reference evidence="1 2" key="1">
    <citation type="submission" date="2018-05" db="EMBL/GenBank/DDBJ databases">
        <title>Reference genomes for bee gut microbiota database.</title>
        <authorList>
            <person name="Ellegaard K.M."/>
        </authorList>
    </citation>
    <scope>NUCLEOTIDE SEQUENCE [LARGE SCALE GENOMIC DNA]</scope>
    <source>
        <strain evidence="1 2">ESL0199</strain>
    </source>
</reference>
<name>A0A318MLG0_9BIFI</name>
<organism evidence="1 2">
    <name type="scientific">Bifidobacterium asteroides</name>
    <dbReference type="NCBI Taxonomy" id="1684"/>
    <lineage>
        <taxon>Bacteria</taxon>
        <taxon>Bacillati</taxon>
        <taxon>Actinomycetota</taxon>
        <taxon>Actinomycetes</taxon>
        <taxon>Bifidobacteriales</taxon>
        <taxon>Bifidobacteriaceae</taxon>
        <taxon>Bifidobacterium</taxon>
    </lineage>
</organism>
<protein>
    <recommendedName>
        <fullName evidence="3">ATP-grasp domain-containing protein</fullName>
    </recommendedName>
</protein>
<sequence>MAEQIDLCNKDPHRQRGIILHHHHGFGPVRDVGVREAIWITPGLLIAQNAWLVSRGRPSWALSAPPTMWLDDLDQSLTGRRILTVTAETILTWRRLPSGLGQRPWSQLAAGRVSGLSAARRNLEDLQSKLRTAPAQSLIRIQTHLPDIQEEWRVIINRGRIAASSGYCLHEGEGSRAITTIFDGAVFDPRHRASAEDCALQAAKGRSSAPISVDLAFLRGSDRPLILEGNPVWCAAPYAYGPQGMASFLKAVADCRTDPVDPYQPDPWMVREFAGRFRSSWGPVRQDQTMVMP</sequence>
<dbReference type="AlphaFoldDB" id="A0A318MLG0"/>
<dbReference type="RefSeq" id="WP_110412361.1">
    <property type="nucleotide sequence ID" value="NZ_QGLK01000001.1"/>
</dbReference>
<evidence type="ECO:0000313" key="2">
    <source>
        <dbReference type="Proteomes" id="UP000248128"/>
    </source>
</evidence>
<gene>
    <name evidence="1" type="ORF">DKK74_00900</name>
</gene>
<accession>A0A318MLG0</accession>
<dbReference type="OrthoDB" id="3227458at2"/>
<evidence type="ECO:0000313" key="1">
    <source>
        <dbReference type="EMBL" id="PXY89459.1"/>
    </source>
</evidence>
<dbReference type="EMBL" id="QGLK01000001">
    <property type="protein sequence ID" value="PXY89459.1"/>
    <property type="molecule type" value="Genomic_DNA"/>
</dbReference>
<proteinExistence type="predicted"/>
<evidence type="ECO:0008006" key="3">
    <source>
        <dbReference type="Google" id="ProtNLM"/>
    </source>
</evidence>
<dbReference type="Proteomes" id="UP000248128">
    <property type="component" value="Unassembled WGS sequence"/>
</dbReference>